<dbReference type="OrthoDB" id="5498145at2"/>
<feature type="transmembrane region" description="Helical" evidence="1">
    <location>
        <begin position="147"/>
        <end position="164"/>
    </location>
</feature>
<dbReference type="STRING" id="1465490.SAMN05444277_103287"/>
<feature type="transmembrane region" description="Helical" evidence="1">
    <location>
        <begin position="213"/>
        <end position="233"/>
    </location>
</feature>
<keyword evidence="1" id="KW-1133">Transmembrane helix</keyword>
<evidence type="ECO:0000313" key="3">
    <source>
        <dbReference type="Proteomes" id="UP000199031"/>
    </source>
</evidence>
<dbReference type="AlphaFoldDB" id="A0A1I5UH64"/>
<feature type="transmembrane region" description="Helical" evidence="1">
    <location>
        <begin position="176"/>
        <end position="207"/>
    </location>
</feature>
<keyword evidence="1" id="KW-0812">Transmembrane</keyword>
<dbReference type="RefSeq" id="WP_090656997.1">
    <property type="nucleotide sequence ID" value="NZ_FOXQ01000003.1"/>
</dbReference>
<protein>
    <recommendedName>
        <fullName evidence="4">4-amino-4-deoxy-L-arabinose transferase</fullName>
    </recommendedName>
</protein>
<evidence type="ECO:0008006" key="4">
    <source>
        <dbReference type="Google" id="ProtNLM"/>
    </source>
</evidence>
<evidence type="ECO:0000313" key="2">
    <source>
        <dbReference type="EMBL" id="SFP94539.1"/>
    </source>
</evidence>
<reference evidence="2 3" key="1">
    <citation type="submission" date="2016-10" db="EMBL/GenBank/DDBJ databases">
        <authorList>
            <person name="de Groot N.N."/>
        </authorList>
    </citation>
    <scope>NUCLEOTIDE SEQUENCE [LARGE SCALE GENOMIC DNA]</scope>
    <source>
        <strain evidence="2 3">DSM 28286</strain>
    </source>
</reference>
<keyword evidence="1" id="KW-0472">Membrane</keyword>
<sequence>MQFLKQFLFFLVVISIISFIDSYYLGAGITGIDDGNIFLNYAHHLAHGDGFVFNTNGEHVEGFTSFLWVIICAGAYLITANPELLLICFSLLLTTLVFTNIYRAIYKDVAVLYPSFSKYFFWIYTAFIITIGPSFVAWSVLSLMENALWNFTFSLLLILVLSTVEQGSVSFKKKSALILSGCLLSLIRPEALAWNLVFTVILAYTFIQNKRKLFFPLLYFVSFVVVEICLTLFRLHYFGYRFPNTYYAKISPDRIYNLTEGAKYALSFITGYQPVISFLFVLMTIMLLYAVFKLKILFKQKDDTLANSSIVKKFAIVTGIIWIGFLLPCTTGGDHFGGFRFYQHLLPLFAWGIIVILWLYKFYRNSNKDISAIGLATLIIFLLIIALNNLAELKTPAKTQMNFEFLLARQDRQLATSLNKTFTIKPSVGKIAIGGFGLIYEGETVDLMGLNNIAMGHSPGDRKGIKNHAAFNKDIFYTLKPDVLLPQAVTDLNEAHIVYFGLIDANNFDNQAMKNIFNDAAFQKLYLPVYLYDIKNNTGYFLFAGIDFIDRLKNNADYKISIINS</sequence>
<feature type="transmembrane region" description="Helical" evidence="1">
    <location>
        <begin position="66"/>
        <end position="98"/>
    </location>
</feature>
<dbReference type="EMBL" id="FOXQ01000003">
    <property type="protein sequence ID" value="SFP94539.1"/>
    <property type="molecule type" value="Genomic_DNA"/>
</dbReference>
<keyword evidence="3" id="KW-1185">Reference proteome</keyword>
<accession>A0A1I5UH64</accession>
<feature type="transmembrane region" description="Helical" evidence="1">
    <location>
        <begin position="119"/>
        <end position="141"/>
    </location>
</feature>
<feature type="transmembrane region" description="Helical" evidence="1">
    <location>
        <begin position="372"/>
        <end position="391"/>
    </location>
</feature>
<feature type="transmembrane region" description="Helical" evidence="1">
    <location>
        <begin position="264"/>
        <end position="290"/>
    </location>
</feature>
<feature type="transmembrane region" description="Helical" evidence="1">
    <location>
        <begin position="310"/>
        <end position="329"/>
    </location>
</feature>
<evidence type="ECO:0000256" key="1">
    <source>
        <dbReference type="SAM" id="Phobius"/>
    </source>
</evidence>
<proteinExistence type="predicted"/>
<organism evidence="2 3">
    <name type="scientific">Parafilimonas terrae</name>
    <dbReference type="NCBI Taxonomy" id="1465490"/>
    <lineage>
        <taxon>Bacteria</taxon>
        <taxon>Pseudomonadati</taxon>
        <taxon>Bacteroidota</taxon>
        <taxon>Chitinophagia</taxon>
        <taxon>Chitinophagales</taxon>
        <taxon>Chitinophagaceae</taxon>
        <taxon>Parafilimonas</taxon>
    </lineage>
</organism>
<feature type="transmembrane region" description="Helical" evidence="1">
    <location>
        <begin position="341"/>
        <end position="360"/>
    </location>
</feature>
<feature type="transmembrane region" description="Helical" evidence="1">
    <location>
        <begin position="7"/>
        <end position="26"/>
    </location>
</feature>
<gene>
    <name evidence="2" type="ORF">SAMN05444277_103287</name>
</gene>
<dbReference type="Proteomes" id="UP000199031">
    <property type="component" value="Unassembled WGS sequence"/>
</dbReference>
<name>A0A1I5UH64_9BACT</name>